<evidence type="ECO:0000256" key="3">
    <source>
        <dbReference type="ARBA" id="ARBA00022475"/>
    </source>
</evidence>
<feature type="transmembrane region" description="Helical" evidence="7">
    <location>
        <begin position="6"/>
        <end position="27"/>
    </location>
</feature>
<keyword evidence="3" id="KW-1003">Cell membrane</keyword>
<dbReference type="InterPro" id="IPR048454">
    <property type="entry name" value="YetF_N"/>
</dbReference>
<name>A0ABV6YFX8_9HYPH</name>
<dbReference type="EMBL" id="JBHOMY010000121">
    <property type="protein sequence ID" value="MFC1460189.1"/>
    <property type="molecule type" value="Genomic_DNA"/>
</dbReference>
<feature type="domain" description="YetF-like N-terminal transmembrane" evidence="9">
    <location>
        <begin position="18"/>
        <end position="84"/>
    </location>
</feature>
<reference evidence="10 11" key="1">
    <citation type="submission" date="2024-09" db="EMBL/GenBank/DDBJ databases">
        <title>Nodulacao em especies de Leguminosae Basais da Amazonia e Caracterizacao dos Rizobios e Bacterias Associadas aos Nodulos.</title>
        <authorList>
            <person name="Jambeiro I.C.A."/>
            <person name="Lopes I.S."/>
            <person name="Aguiar E.R.G.R."/>
            <person name="Santos A.F.J."/>
            <person name="Dos Santos J.M.F."/>
            <person name="Gross E."/>
        </authorList>
    </citation>
    <scope>NUCLEOTIDE SEQUENCE [LARGE SCALE GENOMIC DNA]</scope>
    <source>
        <strain evidence="10 11">BRUESC1165</strain>
    </source>
</reference>
<keyword evidence="4 7" id="KW-0812">Transmembrane</keyword>
<evidence type="ECO:0000256" key="2">
    <source>
        <dbReference type="ARBA" id="ARBA00006448"/>
    </source>
</evidence>
<sequence>MFFQGWSGLWRVLVVGTLAYITLIILLRISGKRTLAKLNAFDFVVTVALGSTLATILLNNSIALAEGVLALALLIGLQYSISWLSVRSEGFQELIKSEPTLLVHRGRFLESALRSQRLSREEVLAAVRSDGHARLEDVGAVVLETDGTISIITGSDLQPSDTALKTVNGFERTCLHAQAPSHNDDATGRSIDAP</sequence>
<dbReference type="Proteomes" id="UP001593940">
    <property type="component" value="Unassembled WGS sequence"/>
</dbReference>
<evidence type="ECO:0000256" key="6">
    <source>
        <dbReference type="ARBA" id="ARBA00023136"/>
    </source>
</evidence>
<dbReference type="PANTHER" id="PTHR34582">
    <property type="entry name" value="UPF0702 TRANSMEMBRANE PROTEIN YCAP"/>
    <property type="match status" value="1"/>
</dbReference>
<comment type="caution">
    <text evidence="10">The sequence shown here is derived from an EMBL/GenBank/DDBJ whole genome shotgun (WGS) entry which is preliminary data.</text>
</comment>
<evidence type="ECO:0000256" key="5">
    <source>
        <dbReference type="ARBA" id="ARBA00022989"/>
    </source>
</evidence>
<keyword evidence="11" id="KW-1185">Reference proteome</keyword>
<protein>
    <submittedName>
        <fullName evidence="10">DUF421 domain-containing protein</fullName>
    </submittedName>
</protein>
<evidence type="ECO:0000259" key="8">
    <source>
        <dbReference type="Pfam" id="PF04239"/>
    </source>
</evidence>
<accession>A0ABV6YFX8</accession>
<feature type="transmembrane region" description="Helical" evidence="7">
    <location>
        <begin position="64"/>
        <end position="86"/>
    </location>
</feature>
<dbReference type="Gene3D" id="3.30.240.20">
    <property type="entry name" value="bsu07140 like domains"/>
    <property type="match status" value="1"/>
</dbReference>
<evidence type="ECO:0000313" key="11">
    <source>
        <dbReference type="Proteomes" id="UP001593940"/>
    </source>
</evidence>
<organism evidence="10 11">
    <name type="scientific">Microvirga arabica</name>
    <dbReference type="NCBI Taxonomy" id="1128671"/>
    <lineage>
        <taxon>Bacteria</taxon>
        <taxon>Pseudomonadati</taxon>
        <taxon>Pseudomonadota</taxon>
        <taxon>Alphaproteobacteria</taxon>
        <taxon>Hyphomicrobiales</taxon>
        <taxon>Methylobacteriaceae</taxon>
        <taxon>Microvirga</taxon>
    </lineage>
</organism>
<evidence type="ECO:0000313" key="10">
    <source>
        <dbReference type="EMBL" id="MFC1460189.1"/>
    </source>
</evidence>
<evidence type="ECO:0000256" key="7">
    <source>
        <dbReference type="SAM" id="Phobius"/>
    </source>
</evidence>
<dbReference type="PANTHER" id="PTHR34582:SF6">
    <property type="entry name" value="UPF0702 TRANSMEMBRANE PROTEIN YCAP"/>
    <property type="match status" value="1"/>
</dbReference>
<dbReference type="InterPro" id="IPR007353">
    <property type="entry name" value="DUF421"/>
</dbReference>
<evidence type="ECO:0000256" key="1">
    <source>
        <dbReference type="ARBA" id="ARBA00004651"/>
    </source>
</evidence>
<evidence type="ECO:0000259" key="9">
    <source>
        <dbReference type="Pfam" id="PF20730"/>
    </source>
</evidence>
<proteinExistence type="inferred from homology"/>
<gene>
    <name evidence="10" type="ORF">ACETIH_26485</name>
</gene>
<keyword evidence="5 7" id="KW-1133">Transmembrane helix</keyword>
<dbReference type="Pfam" id="PF04239">
    <property type="entry name" value="DUF421"/>
    <property type="match status" value="1"/>
</dbReference>
<comment type="subcellular location">
    <subcellularLocation>
        <location evidence="1">Cell membrane</location>
        <topology evidence="1">Multi-pass membrane protein</topology>
    </subcellularLocation>
</comment>
<dbReference type="InterPro" id="IPR023090">
    <property type="entry name" value="UPF0702_alpha/beta_dom_sf"/>
</dbReference>
<feature type="transmembrane region" description="Helical" evidence="7">
    <location>
        <begin position="39"/>
        <end position="58"/>
    </location>
</feature>
<feature type="domain" description="YetF C-terminal" evidence="8">
    <location>
        <begin position="88"/>
        <end position="156"/>
    </location>
</feature>
<dbReference type="RefSeq" id="WP_203272702.1">
    <property type="nucleotide sequence ID" value="NZ_JAFBID010000028.1"/>
</dbReference>
<evidence type="ECO:0000256" key="4">
    <source>
        <dbReference type="ARBA" id="ARBA00022692"/>
    </source>
</evidence>
<comment type="similarity">
    <text evidence="2">Belongs to the UPF0702 family.</text>
</comment>
<keyword evidence="6 7" id="KW-0472">Membrane</keyword>
<dbReference type="Pfam" id="PF20730">
    <property type="entry name" value="YetF_N"/>
    <property type="match status" value="1"/>
</dbReference>